<keyword evidence="3" id="KW-0804">Transcription</keyword>
<evidence type="ECO:0000313" key="5">
    <source>
        <dbReference type="EMBL" id="GAA4726722.1"/>
    </source>
</evidence>
<protein>
    <submittedName>
        <fullName evidence="5">GntR family transcriptional regulator</fullName>
    </submittedName>
</protein>
<comment type="caution">
    <text evidence="5">The sequence shown here is derived from an EMBL/GenBank/DDBJ whole genome shotgun (WGS) entry which is preliminary data.</text>
</comment>
<proteinExistence type="predicted"/>
<dbReference type="SMART" id="SM00345">
    <property type="entry name" value="HTH_GNTR"/>
    <property type="match status" value="1"/>
</dbReference>
<dbReference type="Proteomes" id="UP001500556">
    <property type="component" value="Unassembled WGS sequence"/>
</dbReference>
<dbReference type="InterPro" id="IPR036388">
    <property type="entry name" value="WH-like_DNA-bd_sf"/>
</dbReference>
<dbReference type="EMBL" id="BAABLO010000011">
    <property type="protein sequence ID" value="GAA4726722.1"/>
    <property type="molecule type" value="Genomic_DNA"/>
</dbReference>
<feature type="domain" description="HTH gntR-type" evidence="4">
    <location>
        <begin position="11"/>
        <end position="79"/>
    </location>
</feature>
<dbReference type="SUPFAM" id="SSF46785">
    <property type="entry name" value="Winged helix' DNA-binding domain"/>
    <property type="match status" value="1"/>
</dbReference>
<keyword evidence="1" id="KW-0805">Transcription regulation</keyword>
<gene>
    <name evidence="5" type="ORF">GCM10025782_26470</name>
</gene>
<reference evidence="6" key="1">
    <citation type="journal article" date="2019" name="Int. J. Syst. Evol. Microbiol.">
        <title>The Global Catalogue of Microorganisms (GCM) 10K type strain sequencing project: providing services to taxonomists for standard genome sequencing and annotation.</title>
        <authorList>
            <consortium name="The Broad Institute Genomics Platform"/>
            <consortium name="The Broad Institute Genome Sequencing Center for Infectious Disease"/>
            <person name="Wu L."/>
            <person name="Ma J."/>
        </authorList>
    </citation>
    <scope>NUCLEOTIDE SEQUENCE [LARGE SCALE GENOMIC DNA]</scope>
    <source>
        <strain evidence="6">JCM 18961</strain>
    </source>
</reference>
<evidence type="ECO:0000256" key="2">
    <source>
        <dbReference type="ARBA" id="ARBA00023125"/>
    </source>
</evidence>
<dbReference type="CDD" id="cd07377">
    <property type="entry name" value="WHTH_GntR"/>
    <property type="match status" value="1"/>
</dbReference>
<dbReference type="InterPro" id="IPR036390">
    <property type="entry name" value="WH_DNA-bd_sf"/>
</dbReference>
<dbReference type="InterPro" id="IPR000524">
    <property type="entry name" value="Tscrpt_reg_HTH_GntR"/>
</dbReference>
<evidence type="ECO:0000256" key="3">
    <source>
        <dbReference type="ARBA" id="ARBA00023163"/>
    </source>
</evidence>
<keyword evidence="2" id="KW-0238">DNA-binding</keyword>
<evidence type="ECO:0000313" key="6">
    <source>
        <dbReference type="Proteomes" id="UP001500556"/>
    </source>
</evidence>
<evidence type="ECO:0000256" key="1">
    <source>
        <dbReference type="ARBA" id="ARBA00023015"/>
    </source>
</evidence>
<name>A0ABP8YEA1_9MICO</name>
<evidence type="ECO:0000259" key="4">
    <source>
        <dbReference type="PROSITE" id="PS50949"/>
    </source>
</evidence>
<keyword evidence="6" id="KW-1185">Reference proteome</keyword>
<dbReference type="RefSeq" id="WP_345503957.1">
    <property type="nucleotide sequence ID" value="NZ_BAABLO010000011.1"/>
</dbReference>
<dbReference type="Gene3D" id="1.10.10.10">
    <property type="entry name" value="Winged helix-like DNA-binding domain superfamily/Winged helix DNA-binding domain"/>
    <property type="match status" value="1"/>
</dbReference>
<dbReference type="PANTHER" id="PTHR38445:SF9">
    <property type="entry name" value="HTH-TYPE TRANSCRIPTIONAL REPRESSOR YTRA"/>
    <property type="match status" value="1"/>
</dbReference>
<dbReference type="Pfam" id="PF00392">
    <property type="entry name" value="GntR"/>
    <property type="match status" value="1"/>
</dbReference>
<organism evidence="5 6">
    <name type="scientific">Pedococcus ginsenosidimutans</name>
    <dbReference type="NCBI Taxonomy" id="490570"/>
    <lineage>
        <taxon>Bacteria</taxon>
        <taxon>Bacillati</taxon>
        <taxon>Actinomycetota</taxon>
        <taxon>Actinomycetes</taxon>
        <taxon>Micrococcales</taxon>
        <taxon>Intrasporangiaceae</taxon>
        <taxon>Pedococcus</taxon>
    </lineage>
</organism>
<sequence>MNIDVDPDSAVPAYEQLRAQLADLIRSGALATGTRLPSIRQLASDLALAPGTVARAFRELEGEGLVTSRVRHGTVVAPVRGTAGHTRDQVEEAARSFALVARHLGLSDDDALGAVRAQLRRIPPVTS</sequence>
<dbReference type="PANTHER" id="PTHR38445">
    <property type="entry name" value="HTH-TYPE TRANSCRIPTIONAL REPRESSOR YTRA"/>
    <property type="match status" value="1"/>
</dbReference>
<dbReference type="PROSITE" id="PS50949">
    <property type="entry name" value="HTH_GNTR"/>
    <property type="match status" value="1"/>
</dbReference>
<accession>A0ABP8YEA1</accession>